<dbReference type="Proteomes" id="UP000064967">
    <property type="component" value="Chromosome"/>
</dbReference>
<evidence type="ECO:0000313" key="2">
    <source>
        <dbReference type="Proteomes" id="UP000064967"/>
    </source>
</evidence>
<dbReference type="AlphaFoldDB" id="A0A0K1PK47"/>
<proteinExistence type="predicted"/>
<sequence length="59" mass="6270">MSWEKDSITAAEAASATRLTSIIVQRLPHRAPGAARLFAEELADAVEAHFSRGSSTDAT</sequence>
<evidence type="ECO:0000313" key="1">
    <source>
        <dbReference type="EMBL" id="AKU93761.1"/>
    </source>
</evidence>
<protein>
    <submittedName>
        <fullName evidence="1">Uncharacterized protein</fullName>
    </submittedName>
</protein>
<name>A0A0K1PK47_9BACT</name>
<organism evidence="1 2">
    <name type="scientific">Labilithrix luteola</name>
    <dbReference type="NCBI Taxonomy" id="1391654"/>
    <lineage>
        <taxon>Bacteria</taxon>
        <taxon>Pseudomonadati</taxon>
        <taxon>Myxococcota</taxon>
        <taxon>Polyangia</taxon>
        <taxon>Polyangiales</taxon>
        <taxon>Labilitrichaceae</taxon>
        <taxon>Labilithrix</taxon>
    </lineage>
</organism>
<dbReference type="KEGG" id="llu:AKJ09_00425"/>
<gene>
    <name evidence="1" type="ORF">AKJ09_00425</name>
</gene>
<accession>A0A0K1PK47</accession>
<reference evidence="1 2" key="1">
    <citation type="submission" date="2015-08" db="EMBL/GenBank/DDBJ databases">
        <authorList>
            <person name="Babu N.S."/>
            <person name="Beckwith C.J."/>
            <person name="Beseler K.G."/>
            <person name="Brison A."/>
            <person name="Carone J.V."/>
            <person name="Caskin T.P."/>
            <person name="Diamond M."/>
            <person name="Durham M.E."/>
            <person name="Foxe J.M."/>
            <person name="Go M."/>
            <person name="Henderson B.A."/>
            <person name="Jones I.B."/>
            <person name="McGettigan J.A."/>
            <person name="Micheletti S.J."/>
            <person name="Nasrallah M.E."/>
            <person name="Ortiz D."/>
            <person name="Piller C.R."/>
            <person name="Privatt S.R."/>
            <person name="Schneider S.L."/>
            <person name="Sharp S."/>
            <person name="Smith T.C."/>
            <person name="Stanton J.D."/>
            <person name="Ullery H.E."/>
            <person name="Wilson R.J."/>
            <person name="Serrano M.G."/>
            <person name="Buck G."/>
            <person name="Lee V."/>
            <person name="Wang Y."/>
            <person name="Carvalho R."/>
            <person name="Voegtly L."/>
            <person name="Shi R."/>
            <person name="Duckworth R."/>
            <person name="Johnson A."/>
            <person name="Loviza R."/>
            <person name="Walstead R."/>
            <person name="Shah Z."/>
            <person name="Kiflezghi M."/>
            <person name="Wade K."/>
            <person name="Ball S.L."/>
            <person name="Bradley K.W."/>
            <person name="Asai D.J."/>
            <person name="Bowman C.A."/>
            <person name="Russell D.A."/>
            <person name="Pope W.H."/>
            <person name="Jacobs-Sera D."/>
            <person name="Hendrix R.W."/>
            <person name="Hatfull G.F."/>
        </authorList>
    </citation>
    <scope>NUCLEOTIDE SEQUENCE [LARGE SCALE GENOMIC DNA]</scope>
    <source>
        <strain evidence="1 2">DSM 27648</strain>
    </source>
</reference>
<dbReference type="EMBL" id="CP012333">
    <property type="protein sequence ID" value="AKU93761.1"/>
    <property type="molecule type" value="Genomic_DNA"/>
</dbReference>
<keyword evidence="2" id="KW-1185">Reference proteome</keyword>